<feature type="domain" description="Major facilitator superfamily (MFS) profile" evidence="5">
    <location>
        <begin position="276"/>
        <end position="462"/>
    </location>
</feature>
<comment type="caution">
    <text evidence="6">The sequence shown here is derived from an EMBL/GenBank/DDBJ whole genome shotgun (WGS) entry which is preliminary data.</text>
</comment>
<dbReference type="PANTHER" id="PTHR11360">
    <property type="entry name" value="MONOCARBOXYLATE TRANSPORTER"/>
    <property type="match status" value="1"/>
</dbReference>
<feature type="transmembrane region" description="Helical" evidence="4">
    <location>
        <begin position="275"/>
        <end position="298"/>
    </location>
</feature>
<dbReference type="GO" id="GO:0022857">
    <property type="term" value="F:transmembrane transporter activity"/>
    <property type="evidence" value="ECO:0007669"/>
    <property type="project" value="InterPro"/>
</dbReference>
<feature type="non-terminal residue" evidence="6">
    <location>
        <position position="462"/>
    </location>
</feature>
<dbReference type="OrthoDB" id="6509908at2759"/>
<reference evidence="6 7" key="1">
    <citation type="submission" date="2018-05" db="EMBL/GenBank/DDBJ databases">
        <title>Genome sequencing and assembly of the regulated plant pathogen Lachnellula willkommii and related sister species for the development of diagnostic species identification markers.</title>
        <authorList>
            <person name="Giroux E."/>
            <person name="Bilodeau G."/>
        </authorList>
    </citation>
    <scope>NUCLEOTIDE SEQUENCE [LARGE SCALE GENOMIC DNA]</scope>
    <source>
        <strain evidence="6 7">CBS 268.59</strain>
    </source>
</reference>
<feature type="transmembrane region" description="Helical" evidence="4">
    <location>
        <begin position="401"/>
        <end position="420"/>
    </location>
</feature>
<dbReference type="GO" id="GO:0016020">
    <property type="term" value="C:membrane"/>
    <property type="evidence" value="ECO:0007669"/>
    <property type="project" value="UniProtKB-SubCell"/>
</dbReference>
<evidence type="ECO:0000313" key="7">
    <source>
        <dbReference type="Proteomes" id="UP000469558"/>
    </source>
</evidence>
<accession>A0A8T9BX81</accession>
<dbReference type="InterPro" id="IPR020846">
    <property type="entry name" value="MFS_dom"/>
</dbReference>
<feature type="transmembrane region" description="Helical" evidence="4">
    <location>
        <begin position="426"/>
        <end position="449"/>
    </location>
</feature>
<feature type="transmembrane region" description="Helical" evidence="4">
    <location>
        <begin position="365"/>
        <end position="389"/>
    </location>
</feature>
<dbReference type="PANTHER" id="PTHR11360:SF234">
    <property type="entry name" value="MFS-TYPE TRANSPORTER DBAD-RELATED"/>
    <property type="match status" value="1"/>
</dbReference>
<feature type="transmembrane region" description="Helical" evidence="4">
    <location>
        <begin position="154"/>
        <end position="174"/>
    </location>
</feature>
<feature type="transmembrane region" description="Helical" evidence="4">
    <location>
        <begin position="84"/>
        <end position="105"/>
    </location>
</feature>
<dbReference type="EMBL" id="QGMK01002486">
    <property type="protein sequence ID" value="TVY58223.1"/>
    <property type="molecule type" value="Genomic_DNA"/>
</dbReference>
<keyword evidence="7" id="KW-1185">Reference proteome</keyword>
<protein>
    <submittedName>
        <fullName evidence="6">Aspyridones efflux protein apdF</fullName>
    </submittedName>
</protein>
<evidence type="ECO:0000256" key="3">
    <source>
        <dbReference type="SAM" id="MobiDB-lite"/>
    </source>
</evidence>
<dbReference type="InterPro" id="IPR036259">
    <property type="entry name" value="MFS_trans_sf"/>
</dbReference>
<feature type="transmembrane region" description="Helical" evidence="4">
    <location>
        <begin position="125"/>
        <end position="147"/>
    </location>
</feature>
<name>A0A8T9BX81_9HELO</name>
<evidence type="ECO:0000256" key="1">
    <source>
        <dbReference type="ARBA" id="ARBA00004141"/>
    </source>
</evidence>
<evidence type="ECO:0000256" key="2">
    <source>
        <dbReference type="ARBA" id="ARBA00006727"/>
    </source>
</evidence>
<dbReference type="InterPro" id="IPR011701">
    <property type="entry name" value="MFS"/>
</dbReference>
<comment type="subcellular location">
    <subcellularLocation>
        <location evidence="1">Membrane</location>
        <topology evidence="1">Multi-pass membrane protein</topology>
    </subcellularLocation>
</comment>
<organism evidence="6 7">
    <name type="scientific">Lachnellula suecica</name>
    <dbReference type="NCBI Taxonomy" id="602035"/>
    <lineage>
        <taxon>Eukaryota</taxon>
        <taxon>Fungi</taxon>
        <taxon>Dikarya</taxon>
        <taxon>Ascomycota</taxon>
        <taxon>Pezizomycotina</taxon>
        <taxon>Leotiomycetes</taxon>
        <taxon>Helotiales</taxon>
        <taxon>Lachnaceae</taxon>
        <taxon>Lachnellula</taxon>
    </lineage>
</organism>
<dbReference type="Proteomes" id="UP000469558">
    <property type="component" value="Unassembled WGS sequence"/>
</dbReference>
<sequence length="462" mass="49068">ENERAVGDGEKRSGELGNGSVAIAGDEEKAGNGGMGNGTFHDAEKAGNGQLSNGSTHDIDVEGKAPAPAPVPAMNAAPNGGLTAWLQVVGSFFLMMNSWGILNSFGVYQTYYETTLLATSSPSNISWIGSIQAFLLLLISAATGPLFDAGYFRSLTIAGSLLIVFGLMMTSIATRYWEVMLAQAFCVGLGAGCLFVPGVSIIPTYFTSKKALATGIAVSGSSLAGAEDWIWVGDESHRLHRLRHSLHLRHRNASARLAPAKRRLFMLSPWKEPPYAIFTAGMVLCFMGFYIPIFYIQLYAMENHITTQNLAFYLLSILNAASLFGRIIPSWLADKWGPLNVIAPATLITAILAFVWIGIHSSGGLVVFAIFYGFFSGCFVSIPPTVIVTMTSKMSEIGTRLGMSVAVAGLGTLIGNPIAGHLVQEYGFPAAMAFAGASIMLGAVLMAATRVARVGYKLKAIA</sequence>
<comment type="similarity">
    <text evidence="2">Belongs to the major facilitator superfamily. Monocarboxylate porter (TC 2.A.1.13) family.</text>
</comment>
<dbReference type="InterPro" id="IPR050327">
    <property type="entry name" value="Proton-linked_MCT"/>
</dbReference>
<evidence type="ECO:0000256" key="4">
    <source>
        <dbReference type="SAM" id="Phobius"/>
    </source>
</evidence>
<feature type="transmembrane region" description="Helical" evidence="4">
    <location>
        <begin position="180"/>
        <end position="202"/>
    </location>
</feature>
<evidence type="ECO:0000259" key="5">
    <source>
        <dbReference type="PROSITE" id="PS50850"/>
    </source>
</evidence>
<dbReference type="Pfam" id="PF07690">
    <property type="entry name" value="MFS_1"/>
    <property type="match status" value="1"/>
</dbReference>
<feature type="region of interest" description="Disordered" evidence="3">
    <location>
        <begin position="1"/>
        <end position="67"/>
    </location>
</feature>
<keyword evidence="4" id="KW-1133">Transmembrane helix</keyword>
<feature type="transmembrane region" description="Helical" evidence="4">
    <location>
        <begin position="341"/>
        <end position="359"/>
    </location>
</feature>
<keyword evidence="4" id="KW-0812">Transmembrane</keyword>
<dbReference type="SUPFAM" id="SSF103473">
    <property type="entry name" value="MFS general substrate transporter"/>
    <property type="match status" value="1"/>
</dbReference>
<dbReference type="AlphaFoldDB" id="A0A8T9BX81"/>
<feature type="non-terminal residue" evidence="6">
    <location>
        <position position="1"/>
    </location>
</feature>
<proteinExistence type="inferred from homology"/>
<keyword evidence="4" id="KW-0472">Membrane</keyword>
<gene>
    <name evidence="6" type="primary">apdF_13</name>
    <name evidence="6" type="ORF">LSUE1_G007892</name>
</gene>
<feature type="transmembrane region" description="Helical" evidence="4">
    <location>
        <begin position="310"/>
        <end position="329"/>
    </location>
</feature>
<dbReference type="Gene3D" id="1.20.1250.20">
    <property type="entry name" value="MFS general substrate transporter like domains"/>
    <property type="match status" value="2"/>
</dbReference>
<dbReference type="PROSITE" id="PS50850">
    <property type="entry name" value="MFS"/>
    <property type="match status" value="1"/>
</dbReference>
<feature type="compositionally biased region" description="Basic and acidic residues" evidence="3">
    <location>
        <begin position="1"/>
        <end position="14"/>
    </location>
</feature>
<evidence type="ECO:0000313" key="6">
    <source>
        <dbReference type="EMBL" id="TVY58223.1"/>
    </source>
</evidence>